<dbReference type="InterPro" id="IPR000515">
    <property type="entry name" value="MetI-like"/>
</dbReference>
<accession>A0ABM7WET2</accession>
<protein>
    <recommendedName>
        <fullName evidence="7">ABC transmembrane type-1 domain-containing protein</fullName>
    </recommendedName>
</protein>
<evidence type="ECO:0000313" key="9">
    <source>
        <dbReference type="Proteomes" id="UP001320544"/>
    </source>
</evidence>
<evidence type="ECO:0000256" key="2">
    <source>
        <dbReference type="ARBA" id="ARBA00022448"/>
    </source>
</evidence>
<evidence type="ECO:0000313" key="8">
    <source>
        <dbReference type="EMBL" id="BDE94734.1"/>
    </source>
</evidence>
<reference evidence="8 9" key="1">
    <citation type="submission" date="2022-01" db="EMBL/GenBank/DDBJ databases">
        <title>Novel bile acid biosynthetic pathways are enriched in the microbiome of centenarians.</title>
        <authorList>
            <person name="Sato Y."/>
            <person name="Atarashi K."/>
            <person name="Plichta R.D."/>
            <person name="Arai Y."/>
            <person name="Sasajima S."/>
            <person name="Kearney M.S."/>
            <person name="Suda W."/>
            <person name="Takeshita K."/>
            <person name="Sasaki T."/>
            <person name="Okamoto S."/>
            <person name="Skelly N.A."/>
            <person name="Okamura Y."/>
            <person name="Vlamakis H."/>
            <person name="Li Y."/>
            <person name="Tanoue T."/>
            <person name="Takei H."/>
            <person name="Nittono H."/>
            <person name="Narushima S."/>
            <person name="Irie J."/>
            <person name="Itoh H."/>
            <person name="Moriya K."/>
            <person name="Sugiura Y."/>
            <person name="Suematsu M."/>
            <person name="Moritoki N."/>
            <person name="Shibata S."/>
            <person name="Littman R.D."/>
            <person name="Fischbach A.M."/>
            <person name="Uwamino Y."/>
            <person name="Inoue T."/>
            <person name="Honda A."/>
            <person name="Hattori M."/>
            <person name="Murai T."/>
            <person name="Xavier J.R."/>
            <person name="Hirose N."/>
            <person name="Honda K."/>
        </authorList>
    </citation>
    <scope>NUCLEOTIDE SEQUENCE [LARGE SCALE GENOMIC DNA]</scope>
    <source>
        <strain evidence="8 9">CE91-St30</strain>
    </source>
</reference>
<name>A0ABM7WET2_9ACTN</name>
<evidence type="ECO:0000256" key="3">
    <source>
        <dbReference type="ARBA" id="ARBA00022692"/>
    </source>
</evidence>
<keyword evidence="5 6" id="KW-0472">Membrane</keyword>
<dbReference type="InterPro" id="IPR035906">
    <property type="entry name" value="MetI-like_sf"/>
</dbReference>
<feature type="transmembrane region" description="Helical" evidence="6">
    <location>
        <begin position="79"/>
        <end position="97"/>
    </location>
</feature>
<organism evidence="8 9">
    <name type="scientific">Raoultibacter timonensis</name>
    <dbReference type="NCBI Taxonomy" id="1907662"/>
    <lineage>
        <taxon>Bacteria</taxon>
        <taxon>Bacillati</taxon>
        <taxon>Actinomycetota</taxon>
        <taxon>Coriobacteriia</taxon>
        <taxon>Eggerthellales</taxon>
        <taxon>Eggerthellaceae</taxon>
        <taxon>Raoultibacter</taxon>
    </lineage>
</organism>
<comment type="similarity">
    <text evidence="6">Belongs to the binding-protein-dependent transport system permease family.</text>
</comment>
<evidence type="ECO:0000256" key="4">
    <source>
        <dbReference type="ARBA" id="ARBA00022989"/>
    </source>
</evidence>
<dbReference type="InterPro" id="IPR051204">
    <property type="entry name" value="ABC_transp_perm/SBD"/>
</dbReference>
<dbReference type="EMBL" id="AP025564">
    <property type="protein sequence ID" value="BDE94734.1"/>
    <property type="molecule type" value="Genomic_DNA"/>
</dbReference>
<keyword evidence="2 6" id="KW-0813">Transport</keyword>
<evidence type="ECO:0000256" key="5">
    <source>
        <dbReference type="ARBA" id="ARBA00023136"/>
    </source>
</evidence>
<dbReference type="PROSITE" id="PS50928">
    <property type="entry name" value="ABC_TM1"/>
    <property type="match status" value="1"/>
</dbReference>
<feature type="domain" description="ABC transmembrane type-1" evidence="7">
    <location>
        <begin position="22"/>
        <end position="201"/>
    </location>
</feature>
<feature type="transmembrane region" description="Helical" evidence="6">
    <location>
        <begin position="53"/>
        <end position="73"/>
    </location>
</feature>
<feature type="transmembrane region" description="Helical" evidence="6">
    <location>
        <begin position="26"/>
        <end position="46"/>
    </location>
</feature>
<keyword evidence="3 6" id="KW-0812">Transmembrane</keyword>
<dbReference type="Gene3D" id="1.10.3720.10">
    <property type="entry name" value="MetI-like"/>
    <property type="match status" value="1"/>
</dbReference>
<dbReference type="PANTHER" id="PTHR30177">
    <property type="entry name" value="GLYCINE BETAINE/L-PROLINE TRANSPORT SYSTEM PERMEASE PROTEIN PROW"/>
    <property type="match status" value="1"/>
</dbReference>
<sequence length="220" mass="23408">MEFLQEVAALFADRADWFAGLLVEHIALSAIAIAIAGTLGLLLGILVAEHRRFAPFIIGICNVVYTIPSIALLGLLIPLLGIGGTNAIVALIIYALMPMVRNTYVGLTDIDPDIIEAARGMGSTRLQTLVHVRLPMATSVILAGLRSMVVMTISVAGIAAFIGAGGLGVAIFRGITLYNPPLTFAGALMIALLALVADLLLGMVEKRYKKKRRLTTHEKH</sequence>
<keyword evidence="4 6" id="KW-1133">Transmembrane helix</keyword>
<evidence type="ECO:0000256" key="1">
    <source>
        <dbReference type="ARBA" id="ARBA00004141"/>
    </source>
</evidence>
<dbReference type="Pfam" id="PF00528">
    <property type="entry name" value="BPD_transp_1"/>
    <property type="match status" value="1"/>
</dbReference>
<dbReference type="RefSeq" id="WP_244387529.1">
    <property type="nucleotide sequence ID" value="NZ_AP025564.1"/>
</dbReference>
<comment type="subcellular location">
    <subcellularLocation>
        <location evidence="6">Cell membrane</location>
        <topology evidence="6">Multi-pass membrane protein</topology>
    </subcellularLocation>
    <subcellularLocation>
        <location evidence="1">Membrane</location>
        <topology evidence="1">Multi-pass membrane protein</topology>
    </subcellularLocation>
</comment>
<evidence type="ECO:0000256" key="6">
    <source>
        <dbReference type="RuleBase" id="RU363032"/>
    </source>
</evidence>
<dbReference type="CDD" id="cd06261">
    <property type="entry name" value="TM_PBP2"/>
    <property type="match status" value="1"/>
</dbReference>
<feature type="transmembrane region" description="Helical" evidence="6">
    <location>
        <begin position="184"/>
        <end position="204"/>
    </location>
</feature>
<dbReference type="Proteomes" id="UP001320544">
    <property type="component" value="Chromosome"/>
</dbReference>
<feature type="transmembrane region" description="Helical" evidence="6">
    <location>
        <begin position="149"/>
        <end position="172"/>
    </location>
</feature>
<keyword evidence="9" id="KW-1185">Reference proteome</keyword>
<dbReference type="SUPFAM" id="SSF161098">
    <property type="entry name" value="MetI-like"/>
    <property type="match status" value="1"/>
</dbReference>
<dbReference type="PANTHER" id="PTHR30177:SF4">
    <property type="entry name" value="OSMOPROTECTANT IMPORT PERMEASE PROTEIN OSMW"/>
    <property type="match status" value="1"/>
</dbReference>
<gene>
    <name evidence="8" type="ORF">CE91St30_00670</name>
</gene>
<proteinExistence type="inferred from homology"/>
<evidence type="ECO:0000259" key="7">
    <source>
        <dbReference type="PROSITE" id="PS50928"/>
    </source>
</evidence>